<dbReference type="GO" id="GO:0005634">
    <property type="term" value="C:nucleus"/>
    <property type="evidence" value="ECO:0007669"/>
    <property type="project" value="UniProtKB-SubCell"/>
</dbReference>
<feature type="domain" description="Zn(2)-C6 fungal-type" evidence="9">
    <location>
        <begin position="8"/>
        <end position="37"/>
    </location>
</feature>
<name>A0AAJ0CJD5_9HYPO</name>
<dbReference type="GO" id="GO:0003677">
    <property type="term" value="F:DNA binding"/>
    <property type="evidence" value="ECO:0007669"/>
    <property type="project" value="UniProtKB-KW"/>
</dbReference>
<dbReference type="InterPro" id="IPR001138">
    <property type="entry name" value="Zn2Cys6_DnaBD"/>
</dbReference>
<comment type="subcellular location">
    <subcellularLocation>
        <location evidence="1">Nucleus</location>
    </subcellularLocation>
</comment>
<dbReference type="InterPro" id="IPR050797">
    <property type="entry name" value="Carb_Metab_Trans_Reg"/>
</dbReference>
<comment type="caution">
    <text evidence="10">The sequence shown here is derived from an EMBL/GenBank/DDBJ whole genome shotgun (WGS) entry which is preliminary data.</text>
</comment>
<keyword evidence="3" id="KW-0862">Zinc</keyword>
<gene>
    <name evidence="10" type="ORF">QQS21_010484</name>
</gene>
<keyword evidence="7" id="KW-0539">Nucleus</keyword>
<evidence type="ECO:0000256" key="6">
    <source>
        <dbReference type="ARBA" id="ARBA00023163"/>
    </source>
</evidence>
<evidence type="ECO:0000256" key="3">
    <source>
        <dbReference type="ARBA" id="ARBA00022833"/>
    </source>
</evidence>
<evidence type="ECO:0000256" key="4">
    <source>
        <dbReference type="ARBA" id="ARBA00023015"/>
    </source>
</evidence>
<sequence>MKKRISSSCDACAFRRVKCDAERPCHECRLRGLECTSLRTRGKRGPKGPRPATCRKIKEGLSRWTQNQDSPSSGLSAVAGSSPESASSNEVSVARGFAAPTCSRRLPVEAYCRYLGMFRDRLYPIWPVVDMNDLITKLIVDVDDLESYALAAAVCAASIAQLRLPEHTDCPEVPISSHQFAKDAEAIRELYDYRESHNLSSVLIPFFLHIYFANSSKLRTSAGYLRESIASVHWLGLDREDSYEVLELDERSLKLRVFWILFISERTFCAQNCFPAVLVPIEEMPPYGETDSGFSSITHAFSSLTRLFSHLQKNIFEPSSSRKVIMDPDKVATSQLALCAQTQCSSFTEIQQVDIFVTRQWIRLLIWEYTMRHYKMSRESSNQAFSLLLPVSIARELLSLFPTVSAQSIHAHGYGMELKVYRMADSLLDILACAPGSTRQGGMCVGMGDILGSLKTVLLDIGGVKSAFVDKLQTRMSTSELAKTSWPYLSMRPHQDSAQPQQERSVYEIDDALGIDDGGFDGLGPQ</sequence>
<dbReference type="PROSITE" id="PS50048">
    <property type="entry name" value="ZN2_CY6_FUNGAL_2"/>
    <property type="match status" value="1"/>
</dbReference>
<keyword evidence="11" id="KW-1185">Reference proteome</keyword>
<accession>A0AAJ0CJD5</accession>
<protein>
    <recommendedName>
        <fullName evidence="9">Zn(2)-C6 fungal-type domain-containing protein</fullName>
    </recommendedName>
</protein>
<dbReference type="Gene3D" id="4.10.240.10">
    <property type="entry name" value="Zn(2)-C6 fungal-type DNA-binding domain"/>
    <property type="match status" value="1"/>
</dbReference>
<evidence type="ECO:0000256" key="2">
    <source>
        <dbReference type="ARBA" id="ARBA00022723"/>
    </source>
</evidence>
<dbReference type="CDD" id="cd00067">
    <property type="entry name" value="GAL4"/>
    <property type="match status" value="1"/>
</dbReference>
<dbReference type="SMART" id="SM00066">
    <property type="entry name" value="GAL4"/>
    <property type="match status" value="1"/>
</dbReference>
<evidence type="ECO:0000256" key="5">
    <source>
        <dbReference type="ARBA" id="ARBA00023125"/>
    </source>
</evidence>
<dbReference type="SUPFAM" id="SSF57701">
    <property type="entry name" value="Zn2/Cys6 DNA-binding domain"/>
    <property type="match status" value="1"/>
</dbReference>
<dbReference type="PANTHER" id="PTHR31668:SF18">
    <property type="entry name" value="MALTOSE FERMENTATION REGULATORY PROTEIN MAL13-RELATED"/>
    <property type="match status" value="1"/>
</dbReference>
<dbReference type="PROSITE" id="PS00463">
    <property type="entry name" value="ZN2_CY6_FUNGAL_1"/>
    <property type="match status" value="1"/>
</dbReference>
<dbReference type="AlphaFoldDB" id="A0AAJ0CJD5"/>
<keyword evidence="2" id="KW-0479">Metal-binding</keyword>
<evidence type="ECO:0000256" key="1">
    <source>
        <dbReference type="ARBA" id="ARBA00004123"/>
    </source>
</evidence>
<dbReference type="CDD" id="cd12148">
    <property type="entry name" value="fungal_TF_MHR"/>
    <property type="match status" value="1"/>
</dbReference>
<keyword evidence="6" id="KW-0804">Transcription</keyword>
<evidence type="ECO:0000313" key="10">
    <source>
        <dbReference type="EMBL" id="KAK2591816.1"/>
    </source>
</evidence>
<dbReference type="InterPro" id="IPR036864">
    <property type="entry name" value="Zn2-C6_fun-type_DNA-bd_sf"/>
</dbReference>
<dbReference type="Pfam" id="PF00172">
    <property type="entry name" value="Zn_clus"/>
    <property type="match status" value="1"/>
</dbReference>
<evidence type="ECO:0000259" key="9">
    <source>
        <dbReference type="PROSITE" id="PS50048"/>
    </source>
</evidence>
<dbReference type="Proteomes" id="UP001251528">
    <property type="component" value="Unassembled WGS sequence"/>
</dbReference>
<proteinExistence type="predicted"/>
<evidence type="ECO:0000256" key="7">
    <source>
        <dbReference type="ARBA" id="ARBA00023242"/>
    </source>
</evidence>
<keyword evidence="4" id="KW-0805">Transcription regulation</keyword>
<reference evidence="10" key="1">
    <citation type="submission" date="2023-06" db="EMBL/GenBank/DDBJ databases">
        <title>Conoideocrella luteorostrata (Hypocreales: Clavicipitaceae), a potential biocontrol fungus for elongate hemlock scale in United States Christmas tree production areas.</title>
        <authorList>
            <person name="Barrett H."/>
            <person name="Lovett B."/>
            <person name="Macias A.M."/>
            <person name="Stajich J.E."/>
            <person name="Kasson M.T."/>
        </authorList>
    </citation>
    <scope>NUCLEOTIDE SEQUENCE</scope>
    <source>
        <strain evidence="10">ARSEF 14590</strain>
    </source>
</reference>
<organism evidence="10 11">
    <name type="scientific">Conoideocrella luteorostrata</name>
    <dbReference type="NCBI Taxonomy" id="1105319"/>
    <lineage>
        <taxon>Eukaryota</taxon>
        <taxon>Fungi</taxon>
        <taxon>Dikarya</taxon>
        <taxon>Ascomycota</taxon>
        <taxon>Pezizomycotina</taxon>
        <taxon>Sordariomycetes</taxon>
        <taxon>Hypocreomycetidae</taxon>
        <taxon>Hypocreales</taxon>
        <taxon>Clavicipitaceae</taxon>
        <taxon>Conoideocrella</taxon>
    </lineage>
</organism>
<keyword evidence="5" id="KW-0238">DNA-binding</keyword>
<dbReference type="EMBL" id="JASWJB010000307">
    <property type="protein sequence ID" value="KAK2591816.1"/>
    <property type="molecule type" value="Genomic_DNA"/>
</dbReference>
<feature type="compositionally biased region" description="Polar residues" evidence="8">
    <location>
        <begin position="63"/>
        <end position="75"/>
    </location>
</feature>
<dbReference type="PANTHER" id="PTHR31668">
    <property type="entry name" value="GLUCOSE TRANSPORT TRANSCRIPTION REGULATOR RGT1-RELATED-RELATED"/>
    <property type="match status" value="1"/>
</dbReference>
<feature type="compositionally biased region" description="Low complexity" evidence="8">
    <location>
        <begin position="76"/>
        <end position="87"/>
    </location>
</feature>
<dbReference type="GO" id="GO:0008270">
    <property type="term" value="F:zinc ion binding"/>
    <property type="evidence" value="ECO:0007669"/>
    <property type="project" value="InterPro"/>
</dbReference>
<evidence type="ECO:0000256" key="8">
    <source>
        <dbReference type="SAM" id="MobiDB-lite"/>
    </source>
</evidence>
<dbReference type="GO" id="GO:0000981">
    <property type="term" value="F:DNA-binding transcription factor activity, RNA polymerase II-specific"/>
    <property type="evidence" value="ECO:0007669"/>
    <property type="project" value="InterPro"/>
</dbReference>
<feature type="region of interest" description="Disordered" evidence="8">
    <location>
        <begin position="62"/>
        <end position="87"/>
    </location>
</feature>
<evidence type="ECO:0000313" key="11">
    <source>
        <dbReference type="Proteomes" id="UP001251528"/>
    </source>
</evidence>